<comment type="caution">
    <text evidence="7">The sequence shown here is derived from an EMBL/GenBank/DDBJ whole genome shotgun (WGS) entry which is preliminary data.</text>
</comment>
<evidence type="ECO:0000256" key="5">
    <source>
        <dbReference type="SAM" id="MobiDB-lite"/>
    </source>
</evidence>
<name>V9F0B2_PHYNI</name>
<dbReference type="GO" id="GO:0005886">
    <property type="term" value="C:plasma membrane"/>
    <property type="evidence" value="ECO:0007669"/>
    <property type="project" value="TreeGrafter"/>
</dbReference>
<keyword evidence="8" id="KW-1185">Reference proteome</keyword>
<gene>
    <name evidence="7" type="ORF">F443_10782</name>
</gene>
<evidence type="ECO:0000256" key="2">
    <source>
        <dbReference type="ARBA" id="ARBA00023136"/>
    </source>
</evidence>
<feature type="transmembrane region" description="Helical" evidence="6">
    <location>
        <begin position="748"/>
        <end position="771"/>
    </location>
</feature>
<dbReference type="eggNOG" id="ENOG502QR13">
    <property type="taxonomic scope" value="Eukaryota"/>
</dbReference>
<feature type="compositionally biased region" description="Basic and acidic residues" evidence="5">
    <location>
        <begin position="802"/>
        <end position="816"/>
    </location>
</feature>
<dbReference type="GO" id="GO:0005789">
    <property type="term" value="C:endoplasmic reticulum membrane"/>
    <property type="evidence" value="ECO:0007669"/>
    <property type="project" value="TreeGrafter"/>
</dbReference>
<dbReference type="FunFam" id="2.60.120.200:FF:000157">
    <property type="entry name" value="Beta-glucan synthesis-associated protein SKN1"/>
    <property type="match status" value="1"/>
</dbReference>
<reference evidence="7 8" key="1">
    <citation type="submission" date="2013-11" db="EMBL/GenBank/DDBJ databases">
        <title>The Genome Sequence of Phytophthora parasitica P1569.</title>
        <authorList>
            <consortium name="The Broad Institute Genomics Platform"/>
            <person name="Russ C."/>
            <person name="Tyler B."/>
            <person name="Panabieres F."/>
            <person name="Shan W."/>
            <person name="Tripathy S."/>
            <person name="Grunwald N."/>
            <person name="Machado M."/>
            <person name="Johnson C.S."/>
            <person name="Arredondo F."/>
            <person name="Hong C."/>
            <person name="Coffey M."/>
            <person name="Young S.K."/>
            <person name="Zeng Q."/>
            <person name="Gargeya S."/>
            <person name="Fitzgerald M."/>
            <person name="Abouelleil A."/>
            <person name="Alvarado L."/>
            <person name="Chapman S.B."/>
            <person name="Gainer-Dewar J."/>
            <person name="Goldberg J."/>
            <person name="Griggs A."/>
            <person name="Gujja S."/>
            <person name="Hansen M."/>
            <person name="Howarth C."/>
            <person name="Imamovic A."/>
            <person name="Ireland A."/>
            <person name="Larimer J."/>
            <person name="McCowan C."/>
            <person name="Murphy C."/>
            <person name="Pearson M."/>
            <person name="Poon T.W."/>
            <person name="Priest M."/>
            <person name="Roberts A."/>
            <person name="Saif S."/>
            <person name="Shea T."/>
            <person name="Sykes S."/>
            <person name="Wortman J."/>
            <person name="Nusbaum C."/>
            <person name="Birren B."/>
        </authorList>
    </citation>
    <scope>NUCLEOTIDE SEQUENCE [LARGE SCALE GENOMIC DNA]</scope>
    <source>
        <strain evidence="7 8">P1569</strain>
    </source>
</reference>
<keyword evidence="2 6" id="KW-0472">Membrane</keyword>
<accession>V9F0B2</accession>
<dbReference type="Pfam" id="PF03935">
    <property type="entry name" value="SKN1_KRE6_Sbg1"/>
    <property type="match status" value="2"/>
</dbReference>
<dbReference type="PANTHER" id="PTHR31361:SF1">
    <property type="entry name" value="BETA-GLUCAN SYNTHESIS-ASSOCIATED PROTEIN KRE6-RELATED"/>
    <property type="match status" value="1"/>
</dbReference>
<sequence length="816" mass="89295">MHLASTFHCVCPQRACDMVFAPRDFPLPPDYAFYLGNCKQAAPGFLRWCDVALRPRSPYSSQFRFLQATRDLPAPPLRQIVPSQLGTHSAMSRVVTVLSVMASAAYGASTTTKSYETKSGVLPWVDVDTPSKAQTHKSSRGETWTLIMSDEFNKEGRSFDAGEDHLWTAIDKPDGVNAALEIYYPNMTGTACDDDGHCYFYIESDIHETNLTVWNEYISPPGFEDVTFYYRSAMVQGWNKFCFQGGLVTVRAQLPGAVTNASGNPDIESGSTSVRATNIDYYPTWPGIWLMGNLGRAIFTGSTARMWPFSYNECNETIFDSQNQRISACDDNPGSGMNPNQGRGAPEIDILEGGGTAISSSIQVGPGMPDDFRIIADNTSAYCLYSYDCTTEGANNQDVPTKYYWNLRGHKSWYQGLRYAANNLCDVESEDVQSFATINASVTKGITENACTMDLCPASYDVNADLGFKDNGTVHWGVNTNGTCFPKQNAYTGAYLCNAGNTGSKCTESGGSTSSGSEFTYQMDAISSNWEVHMAAYLDWVTYSLEWVTGDSGYIRWEVEGQVIFEIPAESVTNPPQDTTQMNPKKLMVEEPMYFIFNVALSSSWGSKPPNAGSSGCYGDGTDEKTNAICDAFPMFMKIDYIRVYQDVSAGSSMAYGCDPSTHPTKQWIEDHIDDYQDDDNLVVTVSGMAFCNSDDDCTISTSGSSAVTTGTCNSDGRCECSSDSWTGPRCTETASNEDGDNLYGPPILVSLVIAGVVCVATFITVLYKVTQAKRIGARMRDQALKMEHAKHVQTTGIDPVDDGKMAKDPHSNNSV</sequence>
<dbReference type="PANTHER" id="PTHR31361">
    <property type="entry name" value="BETA-GLUCAN SYNTHESIS-ASSOCIATED PROTEIN KRE6-RELATED"/>
    <property type="match status" value="1"/>
</dbReference>
<dbReference type="Proteomes" id="UP000018721">
    <property type="component" value="Unassembled WGS sequence"/>
</dbReference>
<evidence type="ECO:0000256" key="4">
    <source>
        <dbReference type="ARBA" id="ARBA00023316"/>
    </source>
</evidence>
<evidence type="ECO:0000313" key="7">
    <source>
        <dbReference type="EMBL" id="ETI44521.1"/>
    </source>
</evidence>
<evidence type="ECO:0000256" key="1">
    <source>
        <dbReference type="ARBA" id="ARBA00004370"/>
    </source>
</evidence>
<dbReference type="GO" id="GO:0015926">
    <property type="term" value="F:glucosidase activity"/>
    <property type="evidence" value="ECO:0007669"/>
    <property type="project" value="TreeGrafter"/>
</dbReference>
<dbReference type="GO" id="GO:0006078">
    <property type="term" value="P:(1-&gt;6)-beta-D-glucan biosynthetic process"/>
    <property type="evidence" value="ECO:0007669"/>
    <property type="project" value="TreeGrafter"/>
</dbReference>
<keyword evidence="6" id="KW-0812">Transmembrane</keyword>
<keyword evidence="3" id="KW-0325">Glycoprotein</keyword>
<proteinExistence type="predicted"/>
<organism evidence="7 8">
    <name type="scientific">Phytophthora nicotianae P1569</name>
    <dbReference type="NCBI Taxonomy" id="1317065"/>
    <lineage>
        <taxon>Eukaryota</taxon>
        <taxon>Sar</taxon>
        <taxon>Stramenopiles</taxon>
        <taxon>Oomycota</taxon>
        <taxon>Peronosporomycetes</taxon>
        <taxon>Peronosporales</taxon>
        <taxon>Peronosporaceae</taxon>
        <taxon>Phytophthora</taxon>
    </lineage>
</organism>
<evidence type="ECO:0008006" key="9">
    <source>
        <dbReference type="Google" id="ProtNLM"/>
    </source>
</evidence>
<keyword evidence="4" id="KW-0961">Cell wall biogenesis/degradation</keyword>
<protein>
    <recommendedName>
        <fullName evidence="9">GH16 domain-containing protein</fullName>
    </recommendedName>
</protein>
<dbReference type="OrthoDB" id="412647at2759"/>
<evidence type="ECO:0000256" key="6">
    <source>
        <dbReference type="SAM" id="Phobius"/>
    </source>
</evidence>
<dbReference type="EMBL" id="ANIZ01001828">
    <property type="protein sequence ID" value="ETI44521.1"/>
    <property type="molecule type" value="Genomic_DNA"/>
</dbReference>
<dbReference type="HOGENOM" id="CLU_018379_2_0_1"/>
<dbReference type="GO" id="GO:0071555">
    <property type="term" value="P:cell wall organization"/>
    <property type="evidence" value="ECO:0007669"/>
    <property type="project" value="UniProtKB-KW"/>
</dbReference>
<evidence type="ECO:0000313" key="8">
    <source>
        <dbReference type="Proteomes" id="UP000018721"/>
    </source>
</evidence>
<dbReference type="Gene3D" id="2.60.120.200">
    <property type="match status" value="2"/>
</dbReference>
<comment type="subcellular location">
    <subcellularLocation>
        <location evidence="1">Membrane</location>
    </subcellularLocation>
</comment>
<dbReference type="SUPFAM" id="SSF49899">
    <property type="entry name" value="Concanavalin A-like lectins/glucanases"/>
    <property type="match status" value="2"/>
</dbReference>
<evidence type="ECO:0000256" key="3">
    <source>
        <dbReference type="ARBA" id="ARBA00023180"/>
    </source>
</evidence>
<dbReference type="AlphaFoldDB" id="V9F0B2"/>
<feature type="region of interest" description="Disordered" evidence="5">
    <location>
        <begin position="791"/>
        <end position="816"/>
    </location>
</feature>
<dbReference type="InterPro" id="IPR013320">
    <property type="entry name" value="ConA-like_dom_sf"/>
</dbReference>
<keyword evidence="6" id="KW-1133">Transmembrane helix</keyword>
<dbReference type="InterPro" id="IPR005629">
    <property type="entry name" value="Skn1/Kre6/Sbg1"/>
</dbReference>